<feature type="compositionally biased region" description="Basic and acidic residues" evidence="1">
    <location>
        <begin position="375"/>
        <end position="443"/>
    </location>
</feature>
<dbReference type="EMBL" id="JACHMN010000003">
    <property type="protein sequence ID" value="MBB5873120.1"/>
    <property type="molecule type" value="Genomic_DNA"/>
</dbReference>
<evidence type="ECO:0000256" key="1">
    <source>
        <dbReference type="SAM" id="MobiDB-lite"/>
    </source>
</evidence>
<reference evidence="3 4" key="1">
    <citation type="submission" date="2020-08" db="EMBL/GenBank/DDBJ databases">
        <title>Sequencing the genomes of 1000 actinobacteria strains.</title>
        <authorList>
            <person name="Klenk H.-P."/>
        </authorList>
    </citation>
    <scope>NUCLEOTIDE SEQUENCE [LARGE SCALE GENOMIC DNA]</scope>
    <source>
        <strain evidence="3 4">DSM 45362</strain>
    </source>
</reference>
<feature type="compositionally biased region" description="Low complexity" evidence="1">
    <location>
        <begin position="764"/>
        <end position="774"/>
    </location>
</feature>
<feature type="compositionally biased region" description="Pro residues" evidence="1">
    <location>
        <begin position="511"/>
        <end position="525"/>
    </location>
</feature>
<accession>A0A841C2C2</accession>
<feature type="region of interest" description="Disordered" evidence="1">
    <location>
        <begin position="1"/>
        <end position="479"/>
    </location>
</feature>
<feature type="compositionally biased region" description="Basic and acidic residues" evidence="1">
    <location>
        <begin position="224"/>
        <end position="252"/>
    </location>
</feature>
<name>A0A841C2C2_9ACTN</name>
<protein>
    <submittedName>
        <fullName evidence="3">Integrin beta 3</fullName>
    </submittedName>
</protein>
<feature type="region of interest" description="Disordered" evidence="1">
    <location>
        <begin position="505"/>
        <end position="544"/>
    </location>
</feature>
<keyword evidence="3" id="KW-0401">Integrin</keyword>
<keyword evidence="2" id="KW-1133">Transmembrane helix</keyword>
<feature type="compositionally biased region" description="Basic and acidic residues" evidence="1">
    <location>
        <begin position="46"/>
        <end position="56"/>
    </location>
</feature>
<dbReference type="AlphaFoldDB" id="A0A841C2C2"/>
<feature type="compositionally biased region" description="Basic and acidic residues" evidence="1">
    <location>
        <begin position="261"/>
        <end position="276"/>
    </location>
</feature>
<proteinExistence type="predicted"/>
<dbReference type="Proteomes" id="UP000587527">
    <property type="component" value="Unassembled WGS sequence"/>
</dbReference>
<feature type="compositionally biased region" description="Basic and acidic residues" evidence="1">
    <location>
        <begin position="1"/>
        <end position="25"/>
    </location>
</feature>
<feature type="compositionally biased region" description="Basic and acidic residues" evidence="1">
    <location>
        <begin position="293"/>
        <end position="302"/>
    </location>
</feature>
<feature type="region of interest" description="Disordered" evidence="1">
    <location>
        <begin position="711"/>
        <end position="730"/>
    </location>
</feature>
<evidence type="ECO:0000256" key="2">
    <source>
        <dbReference type="SAM" id="Phobius"/>
    </source>
</evidence>
<feature type="compositionally biased region" description="Low complexity" evidence="1">
    <location>
        <begin position="103"/>
        <end position="114"/>
    </location>
</feature>
<feature type="region of interest" description="Disordered" evidence="1">
    <location>
        <begin position="744"/>
        <end position="774"/>
    </location>
</feature>
<keyword evidence="2" id="KW-0472">Membrane</keyword>
<keyword evidence="4" id="KW-1185">Reference proteome</keyword>
<keyword evidence="2" id="KW-0812">Transmembrane</keyword>
<gene>
    <name evidence="3" type="ORF">F4553_006554</name>
</gene>
<evidence type="ECO:0000313" key="3">
    <source>
        <dbReference type="EMBL" id="MBB5873120.1"/>
    </source>
</evidence>
<evidence type="ECO:0000313" key="4">
    <source>
        <dbReference type="Proteomes" id="UP000587527"/>
    </source>
</evidence>
<feature type="compositionally biased region" description="Pro residues" evidence="1">
    <location>
        <begin position="454"/>
        <end position="479"/>
    </location>
</feature>
<dbReference type="GO" id="GO:0007229">
    <property type="term" value="P:integrin-mediated signaling pathway"/>
    <property type="evidence" value="ECO:0007669"/>
    <property type="project" value="UniProtKB-KW"/>
</dbReference>
<feature type="compositionally biased region" description="Basic and acidic residues" evidence="1">
    <location>
        <begin position="115"/>
        <end position="154"/>
    </location>
</feature>
<sequence>MARDTDGGGRDGRGRRGDQPADEGRGRRRGRNEPEEVPGEELGWLDDLRSAKEAKGDLGPGGADAAPPPARRPRADDDAPREPRDAGTRGGAGDSRWADLRGEPASGAAPGAREPAPRDAAPRDAASRDSAPRDAAPRESALREGGRGRRHVDEPISGAPHPQDAPPPRRTPDEPLVGGRRSTEPTGGTRRAPDEPLGGARRAPDEPIGGPRRGSDELLSGGRRGLDEPSARGRRGDDRRADDRRGDLDPPRGGRRGAVPEGRKPDPLTDPLEKPLRGPGRRAASADPVSRVEPPRAAEPRGTEPPPRSGGGPARHGGPEPEDPLRADGALRRASGRFVPLGPRRPTRPVGPAVPESGNARPIDPGPPSAGGRPGESRRDRDPRRDAELRRDADPRRDPELRRDVDPRRDADPRAADPRVGDPRRDPQRPPRDARRPAQDPRTEQAIPFSGAPGAPPMGPPPKGAPLGPPMGPPVGPPPMGAPVLGPPVMGPPVLGPPVGAPMSAPLGAPVGPPQRIPVDGPPLRPADGTDGSRPDAGPRGSRAGLAAGVDMVQGARSELRKQMREHQRLRMWTMIAVVVTLLGAIPLYLMIQSATRDPVFTSLDALSVPGWAAEAPVDQGDGSRWCIIECRYRERAVHSTKAFAETSKAYESALIGAGWRKWTPEACPEQPVPGVYSCWRRDEFTLDLWVRPPACADNLLYNRPTVGPTASEAPADGMTPNPSPSAECTGSDVLIKVTNAIEDGRKEGHVEPVNPDLDLEIDPSLLPSAPASP</sequence>
<organism evidence="3 4">
    <name type="scientific">Allocatelliglobosispora scoriae</name>
    <dbReference type="NCBI Taxonomy" id="643052"/>
    <lineage>
        <taxon>Bacteria</taxon>
        <taxon>Bacillati</taxon>
        <taxon>Actinomycetota</taxon>
        <taxon>Actinomycetes</taxon>
        <taxon>Micromonosporales</taxon>
        <taxon>Micromonosporaceae</taxon>
        <taxon>Allocatelliglobosispora</taxon>
    </lineage>
</organism>
<feature type="compositionally biased region" description="Basic and acidic residues" evidence="1">
    <location>
        <begin position="73"/>
        <end position="87"/>
    </location>
</feature>
<comment type="caution">
    <text evidence="3">The sequence shown here is derived from an EMBL/GenBank/DDBJ whole genome shotgun (WGS) entry which is preliminary data.</text>
</comment>
<feature type="transmembrane region" description="Helical" evidence="2">
    <location>
        <begin position="570"/>
        <end position="592"/>
    </location>
</feature>
<feature type="compositionally biased region" description="Basic and acidic residues" evidence="1">
    <location>
        <begin position="317"/>
        <end position="331"/>
    </location>
</feature>